<feature type="region of interest" description="Disordered" evidence="1">
    <location>
        <begin position="46"/>
        <end position="157"/>
    </location>
</feature>
<evidence type="ECO:0000313" key="2">
    <source>
        <dbReference type="EMBL" id="MQL70626.1"/>
    </source>
</evidence>
<feature type="region of interest" description="Disordered" evidence="1">
    <location>
        <begin position="1"/>
        <end position="24"/>
    </location>
</feature>
<gene>
    <name evidence="2" type="ORF">Taro_002918</name>
</gene>
<proteinExistence type="predicted"/>
<evidence type="ECO:0000256" key="1">
    <source>
        <dbReference type="SAM" id="MobiDB-lite"/>
    </source>
</evidence>
<dbReference type="EMBL" id="NMUH01000073">
    <property type="protein sequence ID" value="MQL70626.1"/>
    <property type="molecule type" value="Genomic_DNA"/>
</dbReference>
<sequence>MGKRETGCGQREGNCRLPPPLLLRSEQEKGGPEVFFLLLFFCQQDRKQGPSPPLPPPLLLLAGQETGARSSSSSSASNGEGASSSEGGEQVEVPAAVRAREAPARGPSSPSSSVSNNEGQDRLAAAGAAVGGGASVGPKRAPEGAYPSTGQGQCQPPVRHNIRVMNVLGRIKQPNVRRGKQTGLRMAPNGLQTASNGRQMGEKARGPTFIPWAD</sequence>
<name>A0A843TK82_COLES</name>
<organism evidence="2 3">
    <name type="scientific">Colocasia esculenta</name>
    <name type="common">Wild taro</name>
    <name type="synonym">Arum esculentum</name>
    <dbReference type="NCBI Taxonomy" id="4460"/>
    <lineage>
        <taxon>Eukaryota</taxon>
        <taxon>Viridiplantae</taxon>
        <taxon>Streptophyta</taxon>
        <taxon>Embryophyta</taxon>
        <taxon>Tracheophyta</taxon>
        <taxon>Spermatophyta</taxon>
        <taxon>Magnoliopsida</taxon>
        <taxon>Liliopsida</taxon>
        <taxon>Araceae</taxon>
        <taxon>Aroideae</taxon>
        <taxon>Colocasieae</taxon>
        <taxon>Colocasia</taxon>
    </lineage>
</organism>
<comment type="caution">
    <text evidence="2">The sequence shown here is derived from an EMBL/GenBank/DDBJ whole genome shotgun (WGS) entry which is preliminary data.</text>
</comment>
<protein>
    <submittedName>
        <fullName evidence="2">Uncharacterized protein</fullName>
    </submittedName>
</protein>
<accession>A0A843TK82</accession>
<evidence type="ECO:0000313" key="3">
    <source>
        <dbReference type="Proteomes" id="UP000652761"/>
    </source>
</evidence>
<dbReference type="AlphaFoldDB" id="A0A843TK82"/>
<dbReference type="Proteomes" id="UP000652761">
    <property type="component" value="Unassembled WGS sequence"/>
</dbReference>
<feature type="compositionally biased region" description="Low complexity" evidence="1">
    <location>
        <begin position="67"/>
        <end position="97"/>
    </location>
</feature>
<feature type="compositionally biased region" description="Low complexity" evidence="1">
    <location>
        <begin position="104"/>
        <end position="115"/>
    </location>
</feature>
<reference evidence="2" key="1">
    <citation type="submission" date="2017-07" db="EMBL/GenBank/DDBJ databases">
        <title>Taro Niue Genome Assembly and Annotation.</title>
        <authorList>
            <person name="Atibalentja N."/>
            <person name="Keating K."/>
            <person name="Fields C.J."/>
        </authorList>
    </citation>
    <scope>NUCLEOTIDE SEQUENCE</scope>
    <source>
        <strain evidence="2">Niue_2</strain>
        <tissue evidence="2">Leaf</tissue>
    </source>
</reference>
<keyword evidence="3" id="KW-1185">Reference proteome</keyword>
<feature type="region of interest" description="Disordered" evidence="1">
    <location>
        <begin position="186"/>
        <end position="214"/>
    </location>
</feature>